<dbReference type="InParanoid" id="A0A0C2SG03"/>
<feature type="compositionally biased region" description="Polar residues" evidence="1">
    <location>
        <begin position="1087"/>
        <end position="1096"/>
    </location>
</feature>
<evidence type="ECO:0008006" key="4">
    <source>
        <dbReference type="Google" id="ProtNLM"/>
    </source>
</evidence>
<sequence length="1351" mass="150979">MQGRRGVFSELSNQNVLPGNQDAQSSRPVTNITKMDIDTNHVDTPAQMLSVPFYFTSPLTTLLESLHDPDCTQVTLHDIMEAYGCFSDRIGSVANALMLAEGTPRALRIIEEHSSHLVEVLRRDLQRPFSRPAIQHQNSFDLYSFGSPTLADDDAQYALDSAKLAQHALCFISDICILRPLYSLFIAHDFQSLMDDVFAFTVPSESPVLNESKLCTFIVWILQTQQLPREALLPRKSAILSTISRAIHGHFGSQAVVDGLKAIHSLLIRHGRTFLPFFVTLLSDVLSHTLSEPLDVRLVSVYALSGYASAMKHSTATETDRSVRRAVKVFVEDQHKKRKDEPNGNSLGKIIEDSMSSSKPCPCWALTLISSLIIIFDYTLFFHPHFVKLVFSTLLQTTHHKRSAVRALHPHIWKLLIWAYLRIPTSVDKEEFGNVDALDIKERTFKVLAQDINYDIGIAFVSCLLQDDRTLDGIYVLPDQVENALAIIRDMMCSPDDAVRQSALALFRKLYGLTEEDYAPTRAKEQLCYEKLFDGSLLSVNITALGDLVRSIPSFTLENTRQLTNEEIYNHWRSIVSVWVAAVKVSIQGSDSQLSDDVLSTWISLLEIFVQRCDSLTPTSSPTGLSNSVVFLAGQLLDVSDVPDVQVRHLQFTKRMWSITKNVLYDTWLPSNAEIILAAVLKRNFTLDDEEVRQAWSDLCAELVSVGVPTLMHVVYFQSEKREQVEVLRQLWTVLARTWQVIDHGTTWDDLVTLLVIPFGAWRLSTQAFQQWESILMDAVRLAGGSSASGNAVITLFLERLGNSRVEAFKADPRALYSVLRCVDIASYKKLDRKLFEFVDGALSAFYPPLPESLSSCIDLLCVLGELVATCPDSLLLELVTSVQQSASVWMQDENSVLLDTEQNIVVNNLYCNALERLSHHEPTFEMLDSLAPLIVSVFKAKHIPGPALGPVSFVSFWRKTYHGKAFKQPYPDDINACLKAVSLVWGESIAGDLTTSESQKSMSIVPDSQETPRNRHNSEQPHNNPVSSSFDVLPPSPRRPLSSPQFTSPAGNITKGLLTPERSSEISSPRTPRNRRPSTIALQDPESLNSSTNTPACPASEARDTVLLKGKKRKLDDEDNGAFKRLSQDRRSNRSPPQFIMSMVQKSASEPAPKMSSTIVIGDRSSSLPSPFKKRKLFDYIELANFRDVCRHASQETDSSRIRNGSCIAGSAFQDMEPVSETIRAPQILDQMNRSEECRYAPNLPILSGRLSPPGLHNLESLNRSQSLPVFAREVSPSSSVQRPPIQRNQTAWARLEEIEDACAALQETDGISQVPVQDLVRATRLVEEMKTTLDGMMNRRMAKAPPKTK</sequence>
<gene>
    <name evidence="2" type="ORF">M378DRAFT_129243</name>
</gene>
<accession>A0A0C2SG03</accession>
<protein>
    <recommendedName>
        <fullName evidence="4">Telomere-associated protein Rif1 N-terminal domain-containing protein</fullName>
    </recommendedName>
</protein>
<feature type="region of interest" description="Disordered" evidence="1">
    <location>
        <begin position="1"/>
        <end position="29"/>
    </location>
</feature>
<organism evidence="2 3">
    <name type="scientific">Amanita muscaria (strain Koide BX008)</name>
    <dbReference type="NCBI Taxonomy" id="946122"/>
    <lineage>
        <taxon>Eukaryota</taxon>
        <taxon>Fungi</taxon>
        <taxon>Dikarya</taxon>
        <taxon>Basidiomycota</taxon>
        <taxon>Agaricomycotina</taxon>
        <taxon>Agaricomycetes</taxon>
        <taxon>Agaricomycetidae</taxon>
        <taxon>Agaricales</taxon>
        <taxon>Pluteineae</taxon>
        <taxon>Amanitaceae</taxon>
        <taxon>Amanita</taxon>
    </lineage>
</organism>
<evidence type="ECO:0000313" key="3">
    <source>
        <dbReference type="Proteomes" id="UP000054549"/>
    </source>
</evidence>
<feature type="compositionally biased region" description="Polar residues" evidence="1">
    <location>
        <begin position="1021"/>
        <end position="1031"/>
    </location>
</feature>
<dbReference type="EMBL" id="KN818276">
    <property type="protein sequence ID" value="KIL61995.1"/>
    <property type="molecule type" value="Genomic_DNA"/>
</dbReference>
<evidence type="ECO:0000256" key="1">
    <source>
        <dbReference type="SAM" id="MobiDB-lite"/>
    </source>
</evidence>
<feature type="compositionally biased region" description="Basic and acidic residues" evidence="1">
    <location>
        <begin position="1011"/>
        <end position="1020"/>
    </location>
</feature>
<evidence type="ECO:0000313" key="2">
    <source>
        <dbReference type="EMBL" id="KIL61995.1"/>
    </source>
</evidence>
<reference evidence="2 3" key="1">
    <citation type="submission" date="2014-04" db="EMBL/GenBank/DDBJ databases">
        <title>Evolutionary Origins and Diversification of the Mycorrhizal Mutualists.</title>
        <authorList>
            <consortium name="DOE Joint Genome Institute"/>
            <consortium name="Mycorrhizal Genomics Consortium"/>
            <person name="Kohler A."/>
            <person name="Kuo A."/>
            <person name="Nagy L.G."/>
            <person name="Floudas D."/>
            <person name="Copeland A."/>
            <person name="Barry K.W."/>
            <person name="Cichocki N."/>
            <person name="Veneault-Fourrey C."/>
            <person name="LaButti K."/>
            <person name="Lindquist E.A."/>
            <person name="Lipzen A."/>
            <person name="Lundell T."/>
            <person name="Morin E."/>
            <person name="Murat C."/>
            <person name="Riley R."/>
            <person name="Ohm R."/>
            <person name="Sun H."/>
            <person name="Tunlid A."/>
            <person name="Henrissat B."/>
            <person name="Grigoriev I.V."/>
            <person name="Hibbett D.S."/>
            <person name="Martin F."/>
        </authorList>
    </citation>
    <scope>NUCLEOTIDE SEQUENCE [LARGE SCALE GENOMIC DNA]</scope>
    <source>
        <strain evidence="2 3">Koide BX008</strain>
    </source>
</reference>
<proteinExistence type="predicted"/>
<name>A0A0C2SG03_AMAMK</name>
<keyword evidence="3" id="KW-1185">Reference proteome</keyword>
<dbReference type="Proteomes" id="UP000054549">
    <property type="component" value="Unassembled WGS sequence"/>
</dbReference>
<dbReference type="SUPFAM" id="SSF48371">
    <property type="entry name" value="ARM repeat"/>
    <property type="match status" value="1"/>
</dbReference>
<feature type="compositionally biased region" description="Polar residues" evidence="1">
    <location>
        <begin position="996"/>
        <end position="1010"/>
    </location>
</feature>
<dbReference type="HOGENOM" id="CLU_001598_1_0_1"/>
<dbReference type="InterPro" id="IPR016024">
    <property type="entry name" value="ARM-type_fold"/>
</dbReference>
<feature type="region of interest" description="Disordered" evidence="1">
    <location>
        <begin position="996"/>
        <end position="1138"/>
    </location>
</feature>
<feature type="compositionally biased region" description="Polar residues" evidence="1">
    <location>
        <begin position="10"/>
        <end position="29"/>
    </location>
</feature>
<dbReference type="OrthoDB" id="3259617at2759"/>